<evidence type="ECO:0000256" key="3">
    <source>
        <dbReference type="ARBA" id="ARBA00009595"/>
    </source>
</evidence>
<dbReference type="InterPro" id="IPR015797">
    <property type="entry name" value="NUDIX_hydrolase-like_dom_sf"/>
</dbReference>
<dbReference type="PROSITE" id="PS51462">
    <property type="entry name" value="NUDIX"/>
    <property type="match status" value="1"/>
</dbReference>
<dbReference type="CDD" id="cd03429">
    <property type="entry name" value="NUDIX_NADH_pyrophosphatase_Nudt13"/>
    <property type="match status" value="1"/>
</dbReference>
<dbReference type="InterPro" id="IPR020084">
    <property type="entry name" value="NUDIX_hydrolase_CS"/>
</dbReference>
<dbReference type="Gene3D" id="3.90.79.10">
    <property type="entry name" value="Nucleoside Triphosphate Pyrophosphohydrolase"/>
    <property type="match status" value="1"/>
</dbReference>
<dbReference type="GO" id="GO:0006742">
    <property type="term" value="P:NADP+ catabolic process"/>
    <property type="evidence" value="ECO:0007669"/>
    <property type="project" value="TreeGrafter"/>
</dbReference>
<protein>
    <recommendedName>
        <fullName evidence="4">NAD(+) diphosphatase</fullName>
        <ecNumber evidence="4">3.6.1.22</ecNumber>
    </recommendedName>
</protein>
<keyword evidence="8" id="KW-0520">NAD</keyword>
<dbReference type="AlphaFoldDB" id="A0A1E3NYD0"/>
<comment type="catalytic activity">
    <reaction evidence="9">
        <text>a 5'-end NAD(+)-phospho-ribonucleoside in mRNA + H2O = a 5'-end phospho-adenosine-phospho-ribonucleoside in mRNA + beta-nicotinamide D-ribonucleotide + 2 H(+)</text>
        <dbReference type="Rhea" id="RHEA:60876"/>
        <dbReference type="Rhea" id="RHEA-COMP:15698"/>
        <dbReference type="Rhea" id="RHEA-COMP:15719"/>
        <dbReference type="ChEBI" id="CHEBI:14649"/>
        <dbReference type="ChEBI" id="CHEBI:15377"/>
        <dbReference type="ChEBI" id="CHEBI:15378"/>
        <dbReference type="ChEBI" id="CHEBI:144029"/>
        <dbReference type="ChEBI" id="CHEBI:144051"/>
    </reaction>
    <physiologicalReaction direction="left-to-right" evidence="9">
        <dbReference type="Rhea" id="RHEA:60877"/>
    </physiologicalReaction>
</comment>
<dbReference type="GO" id="GO:0019677">
    <property type="term" value="P:NAD+ catabolic process"/>
    <property type="evidence" value="ECO:0007669"/>
    <property type="project" value="TreeGrafter"/>
</dbReference>
<dbReference type="InterPro" id="IPR000086">
    <property type="entry name" value="NUDIX_hydrolase_dom"/>
</dbReference>
<dbReference type="InterPro" id="IPR049734">
    <property type="entry name" value="NudC-like_C"/>
</dbReference>
<comment type="cofactor">
    <cofactor evidence="1">
        <name>Mg(2+)</name>
        <dbReference type="ChEBI" id="CHEBI:18420"/>
    </cofactor>
</comment>
<dbReference type="PANTHER" id="PTHR42904">
    <property type="entry name" value="NUDIX HYDROLASE, NUDC SUBFAMILY"/>
    <property type="match status" value="1"/>
</dbReference>
<dbReference type="STRING" id="683960.A0A1E3NYD0"/>
<evidence type="ECO:0000259" key="10">
    <source>
        <dbReference type="PROSITE" id="PS51462"/>
    </source>
</evidence>
<dbReference type="GO" id="GO:0046872">
    <property type="term" value="F:metal ion binding"/>
    <property type="evidence" value="ECO:0007669"/>
    <property type="project" value="UniProtKB-KW"/>
</dbReference>
<sequence length="369" mass="41893">MILKRLFSSSSSYLSQSTIYFGENSLNRLSFLRKDPIFIANALTSPYSKIIFLNNSNPIVKDNQLYTSNYSQVDYKFRQVLDSWIDSNSKSSNPPLLCHFLGLSNKHYSPFKYKQYSGIPFFAIELQDHKLSSITSEPALLELQTREEINTHLSNHDASIISQAKMYLNWLQSTKHCQGCGSSTIPIHAGSELLCSSSEQIKCPVKTAPVSNASFPRLDPVLITCVVHNDHVLFTRNSKFPKGMYTCIAGFIEPGESIENAVRREVWEESGLQIDKVEIVQSQPWPFPTNIMIGCIGYVAENQNEIELNHDEELQDAQWVHFSKLRELITNGEENKDLVVLIDGFSMGIPNDKTLAYQLYKYAVDHIYS</sequence>
<dbReference type="InterPro" id="IPR050241">
    <property type="entry name" value="NAD-cap_RNA_hydrolase_NudC"/>
</dbReference>
<organism evidence="11 12">
    <name type="scientific">Wickerhamomyces anomalus (strain ATCC 58044 / CBS 1984 / NCYC 433 / NRRL Y-366-8)</name>
    <name type="common">Yeast</name>
    <name type="synonym">Hansenula anomala</name>
    <dbReference type="NCBI Taxonomy" id="683960"/>
    <lineage>
        <taxon>Eukaryota</taxon>
        <taxon>Fungi</taxon>
        <taxon>Dikarya</taxon>
        <taxon>Ascomycota</taxon>
        <taxon>Saccharomycotina</taxon>
        <taxon>Saccharomycetes</taxon>
        <taxon>Phaffomycetales</taxon>
        <taxon>Wickerhamomycetaceae</taxon>
        <taxon>Wickerhamomyces</taxon>
    </lineage>
</organism>
<dbReference type="EC" id="3.6.1.22" evidence="4"/>
<keyword evidence="6" id="KW-0378">Hydrolase</keyword>
<evidence type="ECO:0000256" key="4">
    <source>
        <dbReference type="ARBA" id="ARBA00012381"/>
    </source>
</evidence>
<evidence type="ECO:0000256" key="2">
    <source>
        <dbReference type="ARBA" id="ARBA00001947"/>
    </source>
</evidence>
<evidence type="ECO:0000256" key="8">
    <source>
        <dbReference type="ARBA" id="ARBA00023027"/>
    </source>
</evidence>
<comment type="similarity">
    <text evidence="3">Belongs to the Nudix hydrolase family. NudC subfamily.</text>
</comment>
<comment type="cofactor">
    <cofactor evidence="2">
        <name>Zn(2+)</name>
        <dbReference type="ChEBI" id="CHEBI:29105"/>
    </cofactor>
</comment>
<dbReference type="GO" id="GO:0005829">
    <property type="term" value="C:cytosol"/>
    <property type="evidence" value="ECO:0007669"/>
    <property type="project" value="TreeGrafter"/>
</dbReference>
<evidence type="ECO:0000313" key="12">
    <source>
        <dbReference type="Proteomes" id="UP000094112"/>
    </source>
</evidence>
<dbReference type="EMBL" id="KV454212">
    <property type="protein sequence ID" value="ODQ58211.1"/>
    <property type="molecule type" value="Genomic_DNA"/>
</dbReference>
<dbReference type="Pfam" id="PF00293">
    <property type="entry name" value="NUDIX"/>
    <property type="match status" value="1"/>
</dbReference>
<evidence type="ECO:0000256" key="6">
    <source>
        <dbReference type="ARBA" id="ARBA00022801"/>
    </source>
</evidence>
<dbReference type="GO" id="GO:0005777">
    <property type="term" value="C:peroxisome"/>
    <property type="evidence" value="ECO:0007669"/>
    <property type="project" value="TreeGrafter"/>
</dbReference>
<keyword evidence="5" id="KW-0479">Metal-binding</keyword>
<evidence type="ECO:0000256" key="7">
    <source>
        <dbReference type="ARBA" id="ARBA00022842"/>
    </source>
</evidence>
<dbReference type="PROSITE" id="PS00893">
    <property type="entry name" value="NUDIX_BOX"/>
    <property type="match status" value="1"/>
</dbReference>
<feature type="domain" description="Nudix hydrolase" evidence="10">
    <location>
        <begin position="216"/>
        <end position="342"/>
    </location>
</feature>
<dbReference type="OrthoDB" id="10249612at2759"/>
<dbReference type="GO" id="GO:0035529">
    <property type="term" value="F:NADH pyrophosphatase activity"/>
    <property type="evidence" value="ECO:0007669"/>
    <property type="project" value="TreeGrafter"/>
</dbReference>
<evidence type="ECO:0000256" key="5">
    <source>
        <dbReference type="ARBA" id="ARBA00022723"/>
    </source>
</evidence>
<keyword evidence="7" id="KW-0460">Magnesium</keyword>
<dbReference type="SUPFAM" id="SSF55811">
    <property type="entry name" value="Nudix"/>
    <property type="match status" value="1"/>
</dbReference>
<dbReference type="Proteomes" id="UP000094112">
    <property type="component" value="Unassembled WGS sequence"/>
</dbReference>
<keyword evidence="12" id="KW-1185">Reference proteome</keyword>
<dbReference type="RefSeq" id="XP_019037418.1">
    <property type="nucleotide sequence ID" value="XM_019182200.1"/>
</dbReference>
<reference evidence="11 12" key="1">
    <citation type="journal article" date="2016" name="Proc. Natl. Acad. Sci. U.S.A.">
        <title>Comparative genomics of biotechnologically important yeasts.</title>
        <authorList>
            <person name="Riley R."/>
            <person name="Haridas S."/>
            <person name="Wolfe K.H."/>
            <person name="Lopes M.R."/>
            <person name="Hittinger C.T."/>
            <person name="Goeker M."/>
            <person name="Salamov A.A."/>
            <person name="Wisecaver J.H."/>
            <person name="Long T.M."/>
            <person name="Calvey C.H."/>
            <person name="Aerts A.L."/>
            <person name="Barry K.W."/>
            <person name="Choi C."/>
            <person name="Clum A."/>
            <person name="Coughlan A.Y."/>
            <person name="Deshpande S."/>
            <person name="Douglass A.P."/>
            <person name="Hanson S.J."/>
            <person name="Klenk H.-P."/>
            <person name="LaButti K.M."/>
            <person name="Lapidus A."/>
            <person name="Lindquist E.A."/>
            <person name="Lipzen A.M."/>
            <person name="Meier-Kolthoff J.P."/>
            <person name="Ohm R.A."/>
            <person name="Otillar R.P."/>
            <person name="Pangilinan J.L."/>
            <person name="Peng Y."/>
            <person name="Rokas A."/>
            <person name="Rosa C.A."/>
            <person name="Scheuner C."/>
            <person name="Sibirny A.A."/>
            <person name="Slot J.C."/>
            <person name="Stielow J.B."/>
            <person name="Sun H."/>
            <person name="Kurtzman C.P."/>
            <person name="Blackwell M."/>
            <person name="Grigoriev I.V."/>
            <person name="Jeffries T.W."/>
        </authorList>
    </citation>
    <scope>NUCLEOTIDE SEQUENCE [LARGE SCALE GENOMIC DNA]</scope>
    <source>
        <strain evidence="12">ATCC 58044 / CBS 1984 / NCYC 433 / NRRL Y-366-8</strain>
    </source>
</reference>
<dbReference type="GeneID" id="30199446"/>
<name>A0A1E3NYD0_WICAA</name>
<evidence type="ECO:0000256" key="1">
    <source>
        <dbReference type="ARBA" id="ARBA00001946"/>
    </source>
</evidence>
<evidence type="ECO:0000313" key="11">
    <source>
        <dbReference type="EMBL" id="ODQ58211.1"/>
    </source>
</evidence>
<dbReference type="PANTHER" id="PTHR42904:SF6">
    <property type="entry name" value="NAD-CAPPED RNA HYDROLASE NUDT12"/>
    <property type="match status" value="1"/>
</dbReference>
<gene>
    <name evidence="11" type="ORF">WICANDRAFT_34523</name>
</gene>
<dbReference type="Gene3D" id="3.90.79.20">
    <property type="match status" value="1"/>
</dbReference>
<accession>A0A1E3NYD0</accession>
<evidence type="ECO:0000256" key="9">
    <source>
        <dbReference type="ARBA" id="ARBA00023679"/>
    </source>
</evidence>
<proteinExistence type="inferred from homology"/>